<dbReference type="RefSeq" id="WP_002848212.1">
    <property type="nucleotide sequence ID" value="NZ_ADKM02000062.1"/>
</dbReference>
<comment type="caution">
    <text evidence="1">The sequence shown here is derived from an EMBL/GenBank/DDBJ whole genome shotgun (WGS) entry which is preliminary data.</text>
</comment>
<dbReference type="AlphaFoldDB" id="E9SAW8"/>
<gene>
    <name evidence="1" type="ORF">CUS_8081</name>
</gene>
<dbReference type="Proteomes" id="UP000004259">
    <property type="component" value="Unassembled WGS sequence"/>
</dbReference>
<proteinExistence type="predicted"/>
<evidence type="ECO:0000313" key="1">
    <source>
        <dbReference type="EMBL" id="EGC03522.1"/>
    </source>
</evidence>
<sequence length="127" mass="14460">MALSTEPFMLDGDSMINKYYHRHDLLNGAWVTLKSDFSLYISGFDYTMRAYDKGELTARFRFDTEGTQSDFPLCIMGTEKLTDHSGEPLFILNDMHFSNGTITAHLSRLPENSPITIELVRASNVQE</sequence>
<reference evidence="1 2" key="1">
    <citation type="submission" date="2011-02" db="EMBL/GenBank/DDBJ databases">
        <authorList>
            <person name="Nelson K.E."/>
            <person name="Sutton G."/>
            <person name="Torralba M."/>
            <person name="Durkin S."/>
            <person name="Harkins D."/>
            <person name="Montgomery R."/>
            <person name="Ziemer C."/>
            <person name="Klaassens E."/>
            <person name="Ocuiv P."/>
            <person name="Morrison M."/>
        </authorList>
    </citation>
    <scope>NUCLEOTIDE SEQUENCE [LARGE SCALE GENOMIC DNA]</scope>
    <source>
        <strain evidence="1 2">8</strain>
    </source>
</reference>
<keyword evidence="2" id="KW-1185">Reference proteome</keyword>
<name>E9SAW8_RUMAL</name>
<accession>E9SAW8</accession>
<evidence type="ECO:0000313" key="2">
    <source>
        <dbReference type="Proteomes" id="UP000004259"/>
    </source>
</evidence>
<dbReference type="EMBL" id="ADKM02000062">
    <property type="protein sequence ID" value="EGC03522.1"/>
    <property type="molecule type" value="Genomic_DNA"/>
</dbReference>
<organism evidence="1 2">
    <name type="scientific">Ruminococcus albus 8</name>
    <dbReference type="NCBI Taxonomy" id="246199"/>
    <lineage>
        <taxon>Bacteria</taxon>
        <taxon>Bacillati</taxon>
        <taxon>Bacillota</taxon>
        <taxon>Clostridia</taxon>
        <taxon>Eubacteriales</taxon>
        <taxon>Oscillospiraceae</taxon>
        <taxon>Ruminococcus</taxon>
    </lineage>
</organism>
<protein>
    <submittedName>
        <fullName evidence="1">Conserved domain protein</fullName>
    </submittedName>
</protein>